<gene>
    <name evidence="1" type="ORF">RCOM_0901130</name>
</gene>
<name>B9RV96_RICCO</name>
<keyword evidence="2" id="KW-1185">Reference proteome</keyword>
<protein>
    <recommendedName>
        <fullName evidence="3">RNase H type-1 domain-containing protein</fullName>
    </recommendedName>
</protein>
<sequence>MAEATQQGCLKCNVDAALFNQSGTLGFGCVLRNSGGGSVAAAHGVPVGPLVPEVAEALSWIKQEF</sequence>
<dbReference type="InParanoid" id="B9RV96"/>
<evidence type="ECO:0000313" key="1">
    <source>
        <dbReference type="EMBL" id="EEF44829.1"/>
    </source>
</evidence>
<dbReference type="Proteomes" id="UP000008311">
    <property type="component" value="Unassembled WGS sequence"/>
</dbReference>
<evidence type="ECO:0008006" key="3">
    <source>
        <dbReference type="Google" id="ProtNLM"/>
    </source>
</evidence>
<dbReference type="AlphaFoldDB" id="B9RV96"/>
<dbReference type="EMBL" id="EQ973818">
    <property type="protein sequence ID" value="EEF44829.1"/>
    <property type="molecule type" value="Genomic_DNA"/>
</dbReference>
<organism evidence="1 2">
    <name type="scientific">Ricinus communis</name>
    <name type="common">Castor bean</name>
    <dbReference type="NCBI Taxonomy" id="3988"/>
    <lineage>
        <taxon>Eukaryota</taxon>
        <taxon>Viridiplantae</taxon>
        <taxon>Streptophyta</taxon>
        <taxon>Embryophyta</taxon>
        <taxon>Tracheophyta</taxon>
        <taxon>Spermatophyta</taxon>
        <taxon>Magnoliopsida</taxon>
        <taxon>eudicotyledons</taxon>
        <taxon>Gunneridae</taxon>
        <taxon>Pentapetalae</taxon>
        <taxon>rosids</taxon>
        <taxon>fabids</taxon>
        <taxon>Malpighiales</taxon>
        <taxon>Euphorbiaceae</taxon>
        <taxon>Acalyphoideae</taxon>
        <taxon>Acalypheae</taxon>
        <taxon>Ricinus</taxon>
    </lineage>
</organism>
<proteinExistence type="predicted"/>
<reference evidence="2" key="1">
    <citation type="journal article" date="2010" name="Nat. Biotechnol.">
        <title>Draft genome sequence of the oilseed species Ricinus communis.</title>
        <authorList>
            <person name="Chan A.P."/>
            <person name="Crabtree J."/>
            <person name="Zhao Q."/>
            <person name="Lorenzi H."/>
            <person name="Orvis J."/>
            <person name="Puiu D."/>
            <person name="Melake-Berhan A."/>
            <person name="Jones K.M."/>
            <person name="Redman J."/>
            <person name="Chen G."/>
            <person name="Cahoon E.B."/>
            <person name="Gedil M."/>
            <person name="Stanke M."/>
            <person name="Haas B.J."/>
            <person name="Wortman J.R."/>
            <person name="Fraser-Liggett C.M."/>
            <person name="Ravel J."/>
            <person name="Rabinowicz P.D."/>
        </authorList>
    </citation>
    <scope>NUCLEOTIDE SEQUENCE [LARGE SCALE GENOMIC DNA]</scope>
    <source>
        <strain evidence="2">cv. Hale</strain>
    </source>
</reference>
<evidence type="ECO:0000313" key="2">
    <source>
        <dbReference type="Proteomes" id="UP000008311"/>
    </source>
</evidence>
<accession>B9RV96</accession>